<feature type="signal peptide" evidence="2">
    <location>
        <begin position="1"/>
        <end position="21"/>
    </location>
</feature>
<sequence length="370" mass="39813">MKTKKILIAALLACAFTPALAEEMGFEDAPRLEPRIERRIVTRTGGDMQAQAGGMAGLHGLHGLEALGGDGTVIHLGQGRLVKNAPYSAEMVTERSQTLADGNQIVNKTSAMSYRDSAGRTRTEVRSADGEVRSVTIHDPVEGARYVLRPRDKTAIKIAAPNATALAAREHARAQAAEARVAGAEARLAAQQAREQARAKIEELRKEGKLPEGVHERMIVKQVERSGHGEHKDVQIRIAQVAPGLAASRIGPVLAGAIGEHKWAAKAETKDLGTREFNGVKATGTQRSYEIPAGEIGNRNPIVVSTETWTSPELGVVYQKRSDPRAGDTVFRLEGLKREEPAAALFAVPADYTVKDPVSVARSRIEKKGQ</sequence>
<proteinExistence type="predicted"/>
<gene>
    <name evidence="3" type="ORF">ACFFJK_17435</name>
</gene>
<evidence type="ECO:0000256" key="1">
    <source>
        <dbReference type="SAM" id="Coils"/>
    </source>
</evidence>
<reference evidence="3 4" key="1">
    <citation type="submission" date="2024-09" db="EMBL/GenBank/DDBJ databases">
        <authorList>
            <person name="Sun Q."/>
            <person name="Mori K."/>
        </authorList>
    </citation>
    <scope>NUCLEOTIDE SEQUENCE [LARGE SCALE GENOMIC DNA]</scope>
    <source>
        <strain evidence="3 4">CCM 7792</strain>
    </source>
</reference>
<feature type="chain" id="PRO_5045965783" evidence="2">
    <location>
        <begin position="22"/>
        <end position="370"/>
    </location>
</feature>
<keyword evidence="1" id="KW-0175">Coiled coil</keyword>
<name>A0ABV6FJG4_9BURK</name>
<dbReference type="RefSeq" id="WP_379680822.1">
    <property type="nucleotide sequence ID" value="NZ_JBHLWP010000016.1"/>
</dbReference>
<dbReference type="EMBL" id="JBHLWP010000016">
    <property type="protein sequence ID" value="MFC0253683.1"/>
    <property type="molecule type" value="Genomic_DNA"/>
</dbReference>
<keyword evidence="2" id="KW-0732">Signal</keyword>
<evidence type="ECO:0000313" key="3">
    <source>
        <dbReference type="EMBL" id="MFC0253683.1"/>
    </source>
</evidence>
<accession>A0ABV6FJG4</accession>
<comment type="caution">
    <text evidence="3">The sequence shown here is derived from an EMBL/GenBank/DDBJ whole genome shotgun (WGS) entry which is preliminary data.</text>
</comment>
<keyword evidence="4" id="KW-1185">Reference proteome</keyword>
<evidence type="ECO:0000256" key="2">
    <source>
        <dbReference type="SAM" id="SignalP"/>
    </source>
</evidence>
<protein>
    <submittedName>
        <fullName evidence="3">Uncharacterized protein</fullName>
    </submittedName>
</protein>
<feature type="coiled-coil region" evidence="1">
    <location>
        <begin position="167"/>
        <end position="207"/>
    </location>
</feature>
<dbReference type="Proteomes" id="UP001589773">
    <property type="component" value="Unassembled WGS sequence"/>
</dbReference>
<organism evidence="3 4">
    <name type="scientific">Massilia consociata</name>
    <dbReference type="NCBI Taxonomy" id="760117"/>
    <lineage>
        <taxon>Bacteria</taxon>
        <taxon>Pseudomonadati</taxon>
        <taxon>Pseudomonadota</taxon>
        <taxon>Betaproteobacteria</taxon>
        <taxon>Burkholderiales</taxon>
        <taxon>Oxalobacteraceae</taxon>
        <taxon>Telluria group</taxon>
        <taxon>Massilia</taxon>
    </lineage>
</organism>
<evidence type="ECO:0000313" key="4">
    <source>
        <dbReference type="Proteomes" id="UP001589773"/>
    </source>
</evidence>